<dbReference type="PANTHER" id="PTHR43540">
    <property type="entry name" value="PEROXYUREIDOACRYLATE/UREIDOACRYLATE AMIDOHYDROLASE-RELATED"/>
    <property type="match status" value="1"/>
</dbReference>
<protein>
    <recommendedName>
        <fullName evidence="2">Isochorismatase-like domain-containing protein</fullName>
    </recommendedName>
</protein>
<dbReference type="Gene3D" id="3.40.50.850">
    <property type="entry name" value="Isochorismatase-like"/>
    <property type="match status" value="1"/>
</dbReference>
<evidence type="ECO:0000313" key="4">
    <source>
        <dbReference type="Proteomes" id="UP000178606"/>
    </source>
</evidence>
<dbReference type="AlphaFoldDB" id="A0A1F6C9V8"/>
<organism evidence="3 4">
    <name type="scientific">Handelsmanbacteria sp. (strain RIFCSPLOWO2_12_FULL_64_10)</name>
    <dbReference type="NCBI Taxonomy" id="1817868"/>
    <lineage>
        <taxon>Bacteria</taxon>
        <taxon>Candidatus Handelsmaniibacteriota</taxon>
    </lineage>
</organism>
<gene>
    <name evidence="3" type="ORF">A3F84_17145</name>
</gene>
<reference evidence="3 4" key="1">
    <citation type="journal article" date="2016" name="Nat. Commun.">
        <title>Thousands of microbial genomes shed light on interconnected biogeochemical processes in an aquifer system.</title>
        <authorList>
            <person name="Anantharaman K."/>
            <person name="Brown C.T."/>
            <person name="Hug L.A."/>
            <person name="Sharon I."/>
            <person name="Castelle C.J."/>
            <person name="Probst A.J."/>
            <person name="Thomas B.C."/>
            <person name="Singh A."/>
            <person name="Wilkins M.J."/>
            <person name="Karaoz U."/>
            <person name="Brodie E.L."/>
            <person name="Williams K.H."/>
            <person name="Hubbard S.S."/>
            <person name="Banfield J.F."/>
        </authorList>
    </citation>
    <scope>NUCLEOTIDE SEQUENCE [LARGE SCALE GENOMIC DNA]</scope>
    <source>
        <strain evidence="4">RIFCSPLOWO2_12_FULL_64_10</strain>
    </source>
</reference>
<dbReference type="InterPro" id="IPR036380">
    <property type="entry name" value="Isochorismatase-like_sf"/>
</dbReference>
<sequence>MPELKVPIRYYRDFAPHYDYAYETLSLKREETAFLVVDVDGGAPNPTTERFIAPALAAARNIGLRVAYVHNDLRLVADPGNIVFEIWGKTKGMKKGAWQPSTMPKHWAPTYLDCVAPLPGEPNFPKWVWSGFRDTTLDQHLRSWGIKTVVAVGYSLRACFYGTIIDAVYNNYRVIVLRDGTNAPELPDTKDESLPEGGWINRIFLRNIEHLVGYTATSADFVAACRGAQ</sequence>
<comment type="caution">
    <text evidence="3">The sequence shown here is derived from an EMBL/GenBank/DDBJ whole genome shotgun (WGS) entry which is preliminary data.</text>
</comment>
<name>A0A1F6C9V8_HANXR</name>
<evidence type="ECO:0000259" key="2">
    <source>
        <dbReference type="Pfam" id="PF00857"/>
    </source>
</evidence>
<evidence type="ECO:0000256" key="1">
    <source>
        <dbReference type="ARBA" id="ARBA00022801"/>
    </source>
</evidence>
<dbReference type="SUPFAM" id="SSF52499">
    <property type="entry name" value="Isochorismatase-like hydrolases"/>
    <property type="match status" value="1"/>
</dbReference>
<dbReference type="InterPro" id="IPR050272">
    <property type="entry name" value="Isochorismatase-like_hydrls"/>
</dbReference>
<dbReference type="Pfam" id="PF00857">
    <property type="entry name" value="Isochorismatase"/>
    <property type="match status" value="1"/>
</dbReference>
<keyword evidence="1" id="KW-0378">Hydrolase</keyword>
<dbReference type="EMBL" id="MFKF01000360">
    <property type="protein sequence ID" value="OGG45880.1"/>
    <property type="molecule type" value="Genomic_DNA"/>
</dbReference>
<dbReference type="PANTHER" id="PTHR43540:SF1">
    <property type="entry name" value="ISOCHORISMATASE HYDROLASE"/>
    <property type="match status" value="1"/>
</dbReference>
<evidence type="ECO:0000313" key="3">
    <source>
        <dbReference type="EMBL" id="OGG45880.1"/>
    </source>
</evidence>
<proteinExistence type="predicted"/>
<dbReference type="Proteomes" id="UP000178606">
    <property type="component" value="Unassembled WGS sequence"/>
</dbReference>
<dbReference type="InterPro" id="IPR000868">
    <property type="entry name" value="Isochorismatase-like_dom"/>
</dbReference>
<dbReference type="GO" id="GO:0016787">
    <property type="term" value="F:hydrolase activity"/>
    <property type="evidence" value="ECO:0007669"/>
    <property type="project" value="UniProtKB-KW"/>
</dbReference>
<accession>A0A1F6C9V8</accession>
<feature type="domain" description="Isochorismatase-like" evidence="2">
    <location>
        <begin position="53"/>
        <end position="186"/>
    </location>
</feature>